<gene>
    <name evidence="6" type="ORF">SAMN04488523_10584</name>
</gene>
<dbReference type="PANTHER" id="PTHR30136:SF8">
    <property type="entry name" value="TRANSCRIPTIONAL REGULATORY PROTEIN"/>
    <property type="match status" value="1"/>
</dbReference>
<keyword evidence="1" id="KW-0805">Transcription regulation</keyword>
<name>A0A1I1Y401_9RHOB</name>
<dbReference type="PROSITE" id="PS51077">
    <property type="entry name" value="HTH_ICLR"/>
    <property type="match status" value="1"/>
</dbReference>
<dbReference type="AlphaFoldDB" id="A0A1I1Y401"/>
<dbReference type="InterPro" id="IPR005471">
    <property type="entry name" value="Tscrpt_reg_IclR_N"/>
</dbReference>
<dbReference type="GO" id="GO:0045892">
    <property type="term" value="P:negative regulation of DNA-templated transcription"/>
    <property type="evidence" value="ECO:0007669"/>
    <property type="project" value="TreeGrafter"/>
</dbReference>
<dbReference type="OrthoDB" id="6057486at2"/>
<dbReference type="InterPro" id="IPR029016">
    <property type="entry name" value="GAF-like_dom_sf"/>
</dbReference>
<dbReference type="InterPro" id="IPR014757">
    <property type="entry name" value="Tscrpt_reg_IclR_C"/>
</dbReference>
<dbReference type="Gene3D" id="1.10.10.10">
    <property type="entry name" value="Winged helix-like DNA-binding domain superfamily/Winged helix DNA-binding domain"/>
    <property type="match status" value="1"/>
</dbReference>
<dbReference type="PROSITE" id="PS51078">
    <property type="entry name" value="ICLR_ED"/>
    <property type="match status" value="1"/>
</dbReference>
<dbReference type="Proteomes" id="UP000198977">
    <property type="component" value="Unassembled WGS sequence"/>
</dbReference>
<dbReference type="FunFam" id="1.10.10.10:FF:000056">
    <property type="entry name" value="IclR family transcriptional regulator"/>
    <property type="match status" value="1"/>
</dbReference>
<feature type="domain" description="HTH iclR-type" evidence="4">
    <location>
        <begin position="10"/>
        <end position="71"/>
    </location>
</feature>
<dbReference type="EMBL" id="FOMW01000005">
    <property type="protein sequence ID" value="SFE12823.1"/>
    <property type="molecule type" value="Genomic_DNA"/>
</dbReference>
<proteinExistence type="predicted"/>
<sequence>MADQDRGRGVQSVEVSVALLTALARHGAAMPLTDLAAAAGMAPAKVHRYLASFIESGMVRQRTSGKYDLGPRAAEIGIAAVARIDPVNSAADGLSDLVEQTGMSATLAVWGTHGATVIRWERAATALVTTLGVGSVLPVTRSATGRIFLAHLPDRLLADLVSAEGTNLAATEPLRADIRSIGIAIADQEFIPGLYALACPVMDVQGSPVAVVTLVATDRKVLKPNHPARQQLRAYCAR</sequence>
<evidence type="ECO:0000313" key="6">
    <source>
        <dbReference type="EMBL" id="SFE12823.1"/>
    </source>
</evidence>
<dbReference type="Pfam" id="PF01614">
    <property type="entry name" value="IclR_C"/>
    <property type="match status" value="1"/>
</dbReference>
<dbReference type="SUPFAM" id="SSF46785">
    <property type="entry name" value="Winged helix' DNA-binding domain"/>
    <property type="match status" value="1"/>
</dbReference>
<keyword evidence="3" id="KW-0804">Transcription</keyword>
<protein>
    <submittedName>
        <fullName evidence="6">Transcriptional regulator, IclR family</fullName>
    </submittedName>
</protein>
<dbReference type="Gene3D" id="3.30.450.40">
    <property type="match status" value="1"/>
</dbReference>
<dbReference type="STRING" id="74348.SAMN04488523_10584"/>
<evidence type="ECO:0000259" key="4">
    <source>
        <dbReference type="PROSITE" id="PS51077"/>
    </source>
</evidence>
<dbReference type="InterPro" id="IPR036390">
    <property type="entry name" value="WH_DNA-bd_sf"/>
</dbReference>
<dbReference type="InterPro" id="IPR050707">
    <property type="entry name" value="HTH_MetabolicPath_Reg"/>
</dbReference>
<evidence type="ECO:0000256" key="1">
    <source>
        <dbReference type="ARBA" id="ARBA00023015"/>
    </source>
</evidence>
<dbReference type="InterPro" id="IPR036388">
    <property type="entry name" value="WH-like_DNA-bd_sf"/>
</dbReference>
<dbReference type="GO" id="GO:0003677">
    <property type="term" value="F:DNA binding"/>
    <property type="evidence" value="ECO:0007669"/>
    <property type="project" value="UniProtKB-KW"/>
</dbReference>
<evidence type="ECO:0000256" key="2">
    <source>
        <dbReference type="ARBA" id="ARBA00023125"/>
    </source>
</evidence>
<feature type="domain" description="IclR-ED" evidence="5">
    <location>
        <begin position="72"/>
        <end position="238"/>
    </location>
</feature>
<evidence type="ECO:0000256" key="3">
    <source>
        <dbReference type="ARBA" id="ARBA00023163"/>
    </source>
</evidence>
<keyword evidence="7" id="KW-1185">Reference proteome</keyword>
<organism evidence="6 7">
    <name type="scientific">Sulfitobacter brevis</name>
    <dbReference type="NCBI Taxonomy" id="74348"/>
    <lineage>
        <taxon>Bacteria</taxon>
        <taxon>Pseudomonadati</taxon>
        <taxon>Pseudomonadota</taxon>
        <taxon>Alphaproteobacteria</taxon>
        <taxon>Rhodobacterales</taxon>
        <taxon>Roseobacteraceae</taxon>
        <taxon>Sulfitobacter</taxon>
    </lineage>
</organism>
<evidence type="ECO:0000313" key="7">
    <source>
        <dbReference type="Proteomes" id="UP000198977"/>
    </source>
</evidence>
<keyword evidence="2" id="KW-0238">DNA-binding</keyword>
<evidence type="ECO:0000259" key="5">
    <source>
        <dbReference type="PROSITE" id="PS51078"/>
    </source>
</evidence>
<dbReference type="PANTHER" id="PTHR30136">
    <property type="entry name" value="HELIX-TURN-HELIX TRANSCRIPTIONAL REGULATOR, ICLR FAMILY"/>
    <property type="match status" value="1"/>
</dbReference>
<dbReference type="RefSeq" id="WP_093923349.1">
    <property type="nucleotide sequence ID" value="NZ_FOMW01000005.1"/>
</dbReference>
<dbReference type="Pfam" id="PF09339">
    <property type="entry name" value="HTH_IclR"/>
    <property type="match status" value="1"/>
</dbReference>
<reference evidence="6 7" key="1">
    <citation type="submission" date="2016-10" db="EMBL/GenBank/DDBJ databases">
        <authorList>
            <person name="de Groot N.N."/>
        </authorList>
    </citation>
    <scope>NUCLEOTIDE SEQUENCE [LARGE SCALE GENOMIC DNA]</scope>
    <source>
        <strain evidence="6 7">DSM 11443</strain>
    </source>
</reference>
<dbReference type="SMART" id="SM00346">
    <property type="entry name" value="HTH_ICLR"/>
    <property type="match status" value="1"/>
</dbReference>
<dbReference type="GO" id="GO:0003700">
    <property type="term" value="F:DNA-binding transcription factor activity"/>
    <property type="evidence" value="ECO:0007669"/>
    <property type="project" value="TreeGrafter"/>
</dbReference>
<accession>A0A1I1Y401</accession>
<dbReference type="SUPFAM" id="SSF55781">
    <property type="entry name" value="GAF domain-like"/>
    <property type="match status" value="1"/>
</dbReference>